<reference evidence="2 3" key="2">
    <citation type="submission" date="2019-11" db="EMBL/GenBank/DDBJ databases">
        <authorList>
            <person name="Lu H."/>
        </authorList>
    </citation>
    <scope>NUCLEOTIDE SEQUENCE [LARGE SCALE GENOMIC DNA]</scope>
    <source>
        <strain evidence="2 3">FIM1</strain>
    </source>
</reference>
<accession>A0ABX6F2V2</accession>
<reference evidence="2 3" key="1">
    <citation type="submission" date="2016-03" db="EMBL/GenBank/DDBJ databases">
        <title>How can Kluyveromyces marxianus grow so fast - potential evolutionary course in Saccharomyces Complex revealed by comparative genomics.</title>
        <authorList>
            <person name="Mo W."/>
            <person name="Lu W."/>
            <person name="Yang X."/>
            <person name="Qi J."/>
            <person name="Lv H."/>
        </authorList>
    </citation>
    <scope>NUCLEOTIDE SEQUENCE [LARGE SCALE GENOMIC DNA]</scope>
    <source>
        <strain evidence="2 3">FIM1</strain>
    </source>
</reference>
<organism evidence="2 3">
    <name type="scientific">Kluyveromyces marxianus</name>
    <name type="common">Yeast</name>
    <name type="synonym">Candida kefyr</name>
    <dbReference type="NCBI Taxonomy" id="4911"/>
    <lineage>
        <taxon>Eukaryota</taxon>
        <taxon>Fungi</taxon>
        <taxon>Dikarya</taxon>
        <taxon>Ascomycota</taxon>
        <taxon>Saccharomycotina</taxon>
        <taxon>Saccharomycetes</taxon>
        <taxon>Saccharomycetales</taxon>
        <taxon>Saccharomycetaceae</taxon>
        <taxon>Kluyveromyces</taxon>
    </lineage>
</organism>
<protein>
    <submittedName>
        <fullName evidence="2">YDR391C</fullName>
    </submittedName>
</protein>
<dbReference type="PANTHER" id="PTHR43451:SF1">
    <property type="entry name" value="ACETYLTRANSFERASE"/>
    <property type="match status" value="1"/>
</dbReference>
<evidence type="ECO:0000313" key="3">
    <source>
        <dbReference type="Proteomes" id="UP000422736"/>
    </source>
</evidence>
<dbReference type="PANTHER" id="PTHR43451">
    <property type="entry name" value="ACETYLTRANSFERASE (GNAT) FAMILY PROTEIN"/>
    <property type="match status" value="1"/>
</dbReference>
<proteinExistence type="predicted"/>
<keyword evidence="3" id="KW-1185">Reference proteome</keyword>
<dbReference type="Gene3D" id="3.40.630.30">
    <property type="match status" value="1"/>
</dbReference>
<gene>
    <name evidence="2" type="ORF">FIM1_4551</name>
</gene>
<dbReference type="Proteomes" id="UP000422736">
    <property type="component" value="Chromosome 7"/>
</dbReference>
<evidence type="ECO:0000256" key="1">
    <source>
        <dbReference type="SAM" id="MobiDB-lite"/>
    </source>
</evidence>
<sequence>MNVVSPPNSPGHEHAELEVSKQRHSRTVVPLNQTHDIVKACECLNKAFAYSPANDYLLKKFFNVPIQEKCSKERINSMLAYHLHLYDDFGAEIVEANNYDAVAVWTTPKSHFAQDKTNDPVFNQIFFDLLSDKTKEVLPPGVGYYYLFIIGKDLTHPEIRGSIRKIFETYKARADAENCAMVLEAITPKAKSVYEYFGFKNYLDFQYGQNEVDSEGNYDPHGEGFTGHLMIYYKDELPGALP</sequence>
<feature type="compositionally biased region" description="Basic and acidic residues" evidence="1">
    <location>
        <begin position="11"/>
        <end position="21"/>
    </location>
</feature>
<feature type="region of interest" description="Disordered" evidence="1">
    <location>
        <begin position="1"/>
        <end position="25"/>
    </location>
</feature>
<dbReference type="EMBL" id="CP015061">
    <property type="protein sequence ID" value="QGN18226.1"/>
    <property type="molecule type" value="Genomic_DNA"/>
</dbReference>
<dbReference type="InterPro" id="IPR052564">
    <property type="entry name" value="N-acetyltrans/Recomb-assoc"/>
</dbReference>
<name>A0ABX6F2V2_KLUMA</name>
<evidence type="ECO:0000313" key="2">
    <source>
        <dbReference type="EMBL" id="QGN18226.1"/>
    </source>
</evidence>